<keyword evidence="4" id="KW-0049">Antioxidant</keyword>
<keyword evidence="7" id="KW-0676">Redox-active center</keyword>
<dbReference type="InterPro" id="IPR000866">
    <property type="entry name" value="AhpC/TSA"/>
</dbReference>
<dbReference type="InterPro" id="IPR024706">
    <property type="entry name" value="Peroxiredoxin_AhpC-typ"/>
</dbReference>
<dbReference type="GO" id="GO:0140824">
    <property type="term" value="F:thioredoxin-dependent peroxiredoxin activity"/>
    <property type="evidence" value="ECO:0007669"/>
    <property type="project" value="UniProtKB-EC"/>
</dbReference>
<dbReference type="PROSITE" id="PS51352">
    <property type="entry name" value="THIOREDOXIN_2"/>
    <property type="match status" value="1"/>
</dbReference>
<dbReference type="EMBL" id="JBHSXM010000001">
    <property type="protein sequence ID" value="MFC6835488.1"/>
    <property type="molecule type" value="Genomic_DNA"/>
</dbReference>
<reference evidence="13 14" key="1">
    <citation type="journal article" date="2019" name="Int. J. Syst. Evol. Microbiol.">
        <title>The Global Catalogue of Microorganisms (GCM) 10K type strain sequencing project: providing services to taxonomists for standard genome sequencing and annotation.</title>
        <authorList>
            <consortium name="The Broad Institute Genomics Platform"/>
            <consortium name="The Broad Institute Genome Sequencing Center for Infectious Disease"/>
            <person name="Wu L."/>
            <person name="Ma J."/>
        </authorList>
    </citation>
    <scope>NUCLEOTIDE SEQUENCE [LARGE SCALE GENOMIC DNA]</scope>
    <source>
        <strain evidence="13 14">PSRA2</strain>
    </source>
</reference>
<dbReference type="InterPro" id="IPR013766">
    <property type="entry name" value="Thioredoxin_domain"/>
</dbReference>
<dbReference type="EC" id="1.11.1.24" evidence="2"/>
<dbReference type="Proteomes" id="UP001596406">
    <property type="component" value="Unassembled WGS sequence"/>
</dbReference>
<evidence type="ECO:0000259" key="12">
    <source>
        <dbReference type="PROSITE" id="PS51352"/>
    </source>
</evidence>
<feature type="active site" description="Cysteine sulfenic acid (-SOH) intermediate; for peroxidase activity" evidence="11">
    <location>
        <position position="49"/>
    </location>
</feature>
<dbReference type="PANTHER" id="PTHR42801">
    <property type="entry name" value="THIOREDOXIN-DEPENDENT PEROXIDE REDUCTASE"/>
    <property type="match status" value="1"/>
</dbReference>
<evidence type="ECO:0000256" key="3">
    <source>
        <dbReference type="ARBA" id="ARBA00022559"/>
    </source>
</evidence>
<keyword evidence="14" id="KW-1185">Reference proteome</keyword>
<evidence type="ECO:0000313" key="13">
    <source>
        <dbReference type="EMBL" id="MFC6835488.1"/>
    </source>
</evidence>
<dbReference type="Gene3D" id="3.40.30.10">
    <property type="entry name" value="Glutaredoxin"/>
    <property type="match status" value="1"/>
</dbReference>
<evidence type="ECO:0000256" key="4">
    <source>
        <dbReference type="ARBA" id="ARBA00022862"/>
    </source>
</evidence>
<accession>A0ABD5U9J2</accession>
<dbReference type="InterPro" id="IPR050924">
    <property type="entry name" value="Peroxiredoxin_BCP/PrxQ"/>
</dbReference>
<evidence type="ECO:0000313" key="14">
    <source>
        <dbReference type="Proteomes" id="UP001596406"/>
    </source>
</evidence>
<keyword evidence="6" id="KW-1015">Disulfide bond</keyword>
<comment type="similarity">
    <text evidence="9">Belongs to the peroxiredoxin family. BCP/PrxQ subfamily.</text>
</comment>
<evidence type="ECO:0000256" key="8">
    <source>
        <dbReference type="ARBA" id="ARBA00032824"/>
    </source>
</evidence>
<comment type="subunit">
    <text evidence="1">Monomer.</text>
</comment>
<dbReference type="InterPro" id="IPR036249">
    <property type="entry name" value="Thioredoxin-like_sf"/>
</dbReference>
<evidence type="ECO:0000256" key="7">
    <source>
        <dbReference type="ARBA" id="ARBA00023284"/>
    </source>
</evidence>
<protein>
    <recommendedName>
        <fullName evidence="2">thioredoxin-dependent peroxiredoxin</fullName>
        <ecNumber evidence="2">1.11.1.24</ecNumber>
    </recommendedName>
    <alternativeName>
        <fullName evidence="8">Thioredoxin peroxidase</fullName>
    </alternativeName>
</protein>
<evidence type="ECO:0000256" key="11">
    <source>
        <dbReference type="PIRSR" id="PIRSR000239-1"/>
    </source>
</evidence>
<dbReference type="AlphaFoldDB" id="A0ABD5U9J2"/>
<sequence>MIRVGQEAPTFALPGAAGGTIETHALAEYTDRGWTAVLVFYPFDFHPACTDQWCSLRDADWLTLLDDVVVLGVGSDGAYAHREYATEYGIQFPLLADTSGKVGRAYGVLVEEFEGHHDVPGRAAFVVDPDRVVQFAWSATSPEEQPDLDALRKATNCRDDQCTVEEPDESA</sequence>
<dbReference type="PIRSF" id="PIRSF000239">
    <property type="entry name" value="AHPC"/>
    <property type="match status" value="1"/>
</dbReference>
<dbReference type="SUPFAM" id="SSF52833">
    <property type="entry name" value="Thioredoxin-like"/>
    <property type="match status" value="1"/>
</dbReference>
<comment type="caution">
    <text evidence="13">The sequence shown here is derived from an EMBL/GenBank/DDBJ whole genome shotgun (WGS) entry which is preliminary data.</text>
</comment>
<evidence type="ECO:0000256" key="9">
    <source>
        <dbReference type="ARBA" id="ARBA00038489"/>
    </source>
</evidence>
<gene>
    <name evidence="13" type="ORF">ACFQHK_03080</name>
</gene>
<evidence type="ECO:0000256" key="2">
    <source>
        <dbReference type="ARBA" id="ARBA00013017"/>
    </source>
</evidence>
<dbReference type="RefSeq" id="WP_304447188.1">
    <property type="nucleotide sequence ID" value="NZ_JARRAH010000001.1"/>
</dbReference>
<comment type="catalytic activity">
    <reaction evidence="10">
        <text>a hydroperoxide + [thioredoxin]-dithiol = an alcohol + [thioredoxin]-disulfide + H2O</text>
        <dbReference type="Rhea" id="RHEA:62620"/>
        <dbReference type="Rhea" id="RHEA-COMP:10698"/>
        <dbReference type="Rhea" id="RHEA-COMP:10700"/>
        <dbReference type="ChEBI" id="CHEBI:15377"/>
        <dbReference type="ChEBI" id="CHEBI:29950"/>
        <dbReference type="ChEBI" id="CHEBI:30879"/>
        <dbReference type="ChEBI" id="CHEBI:35924"/>
        <dbReference type="ChEBI" id="CHEBI:50058"/>
        <dbReference type="EC" id="1.11.1.24"/>
    </reaction>
</comment>
<evidence type="ECO:0000256" key="5">
    <source>
        <dbReference type="ARBA" id="ARBA00023002"/>
    </source>
</evidence>
<name>A0ABD5U9J2_9EURY</name>
<proteinExistence type="inferred from homology"/>
<keyword evidence="3" id="KW-0575">Peroxidase</keyword>
<organism evidence="13 14">
    <name type="scientific">Halomarina ordinaria</name>
    <dbReference type="NCBI Taxonomy" id="3033939"/>
    <lineage>
        <taxon>Archaea</taxon>
        <taxon>Methanobacteriati</taxon>
        <taxon>Methanobacteriota</taxon>
        <taxon>Stenosarchaea group</taxon>
        <taxon>Halobacteria</taxon>
        <taxon>Halobacteriales</taxon>
        <taxon>Natronomonadaceae</taxon>
        <taxon>Halomarina</taxon>
    </lineage>
</organism>
<evidence type="ECO:0000256" key="10">
    <source>
        <dbReference type="ARBA" id="ARBA00049091"/>
    </source>
</evidence>
<feature type="domain" description="Thioredoxin" evidence="12">
    <location>
        <begin position="2"/>
        <end position="156"/>
    </location>
</feature>
<dbReference type="Pfam" id="PF00578">
    <property type="entry name" value="AhpC-TSA"/>
    <property type="match status" value="1"/>
</dbReference>
<evidence type="ECO:0000256" key="6">
    <source>
        <dbReference type="ARBA" id="ARBA00023157"/>
    </source>
</evidence>
<keyword evidence="5" id="KW-0560">Oxidoreductase</keyword>
<dbReference type="PANTHER" id="PTHR42801:SF22">
    <property type="entry name" value="PEROXIREDOXIN SLL0755-RELATED"/>
    <property type="match status" value="1"/>
</dbReference>
<evidence type="ECO:0000256" key="1">
    <source>
        <dbReference type="ARBA" id="ARBA00011245"/>
    </source>
</evidence>